<reference evidence="3 4" key="1">
    <citation type="submission" date="2020-04" db="EMBL/GenBank/DDBJ databases">
        <authorList>
            <person name="Klaysubun C."/>
            <person name="Duangmal K."/>
            <person name="Lipun K."/>
        </authorList>
    </citation>
    <scope>NUCLEOTIDE SEQUENCE [LARGE SCALE GENOMIC DNA]</scope>
    <source>
        <strain evidence="3 4">K10HN5</strain>
    </source>
</reference>
<accession>A0ABX1SM23</accession>
<proteinExistence type="predicted"/>
<dbReference type="RefSeq" id="WP_169384648.1">
    <property type="nucleotide sequence ID" value="NZ_JAAXLA010000076.1"/>
</dbReference>
<protein>
    <submittedName>
        <fullName evidence="3">Uncharacterized protein</fullName>
    </submittedName>
</protein>
<feature type="compositionally biased region" description="Low complexity" evidence="1">
    <location>
        <begin position="50"/>
        <end position="84"/>
    </location>
</feature>
<keyword evidence="2" id="KW-0472">Membrane</keyword>
<evidence type="ECO:0000256" key="2">
    <source>
        <dbReference type="SAM" id="Phobius"/>
    </source>
</evidence>
<feature type="transmembrane region" description="Helical" evidence="2">
    <location>
        <begin position="175"/>
        <end position="194"/>
    </location>
</feature>
<feature type="compositionally biased region" description="Low complexity" evidence="1">
    <location>
        <begin position="11"/>
        <end position="22"/>
    </location>
</feature>
<organism evidence="3 4">
    <name type="scientific">Pseudonocardia acidicola</name>
    <dbReference type="NCBI Taxonomy" id="2724939"/>
    <lineage>
        <taxon>Bacteria</taxon>
        <taxon>Bacillati</taxon>
        <taxon>Actinomycetota</taxon>
        <taxon>Actinomycetes</taxon>
        <taxon>Pseudonocardiales</taxon>
        <taxon>Pseudonocardiaceae</taxon>
        <taxon>Pseudonocardia</taxon>
    </lineage>
</organism>
<evidence type="ECO:0000313" key="4">
    <source>
        <dbReference type="Proteomes" id="UP000820669"/>
    </source>
</evidence>
<feature type="transmembrane region" description="Helical" evidence="2">
    <location>
        <begin position="144"/>
        <end position="163"/>
    </location>
</feature>
<evidence type="ECO:0000313" key="3">
    <source>
        <dbReference type="EMBL" id="NMI01189.1"/>
    </source>
</evidence>
<gene>
    <name evidence="3" type="ORF">HF526_28385</name>
</gene>
<keyword evidence="2" id="KW-1133">Transmembrane helix</keyword>
<feature type="transmembrane region" description="Helical" evidence="2">
    <location>
        <begin position="201"/>
        <end position="219"/>
    </location>
</feature>
<feature type="region of interest" description="Disordered" evidence="1">
    <location>
        <begin position="1"/>
        <end position="137"/>
    </location>
</feature>
<sequence length="222" mass="22129">MADREQPPRDPTGSPGPAGAGPEFVAGAGTGPAGAGPEFVAGAGTGPAGAGPEFVAGAGADPTRPPAGDAGPATAGTADTSPADPTVPPEEPRFSWRGGPGYTPLPDILPPHAPLPGAPPYPAQPEHPPAPVGEPPARTGYGRALGATAVWAAVNLLLVLLVMGPPPSTEAAAVFAGRLAVSTLAGALITWLIARRRGWPFWLLVLVAAPLFWVLRAVMNVV</sequence>
<keyword evidence="4" id="KW-1185">Reference proteome</keyword>
<keyword evidence="2" id="KW-0812">Transmembrane</keyword>
<feature type="compositionally biased region" description="Pro residues" evidence="1">
    <location>
        <begin position="107"/>
        <end position="134"/>
    </location>
</feature>
<dbReference type="Proteomes" id="UP000820669">
    <property type="component" value="Unassembled WGS sequence"/>
</dbReference>
<evidence type="ECO:0000256" key="1">
    <source>
        <dbReference type="SAM" id="MobiDB-lite"/>
    </source>
</evidence>
<name>A0ABX1SM23_9PSEU</name>
<dbReference type="EMBL" id="JAAXLA010000076">
    <property type="protein sequence ID" value="NMI01189.1"/>
    <property type="molecule type" value="Genomic_DNA"/>
</dbReference>
<comment type="caution">
    <text evidence="3">The sequence shown here is derived from an EMBL/GenBank/DDBJ whole genome shotgun (WGS) entry which is preliminary data.</text>
</comment>